<dbReference type="Pfam" id="PF03548">
    <property type="entry name" value="LolA"/>
    <property type="match status" value="1"/>
</dbReference>
<name>A0A8J6YZ00_9RHOB</name>
<dbReference type="PANTHER" id="PTHR35869">
    <property type="entry name" value="OUTER-MEMBRANE LIPOPROTEIN CARRIER PROTEIN"/>
    <property type="match status" value="1"/>
</dbReference>
<keyword evidence="3" id="KW-0449">Lipoprotein</keyword>
<evidence type="ECO:0000313" key="3">
    <source>
        <dbReference type="EMBL" id="MBE3640607.1"/>
    </source>
</evidence>
<keyword evidence="4" id="KW-1185">Reference proteome</keyword>
<keyword evidence="1 2" id="KW-0732">Signal</keyword>
<protein>
    <submittedName>
        <fullName evidence="3">Outer membrane lipoprotein carrier protein LolA</fullName>
    </submittedName>
</protein>
<evidence type="ECO:0000256" key="1">
    <source>
        <dbReference type="ARBA" id="ARBA00022729"/>
    </source>
</evidence>
<evidence type="ECO:0000313" key="4">
    <source>
        <dbReference type="Proteomes" id="UP000609121"/>
    </source>
</evidence>
<dbReference type="Gene3D" id="2.50.20.10">
    <property type="entry name" value="Lipoprotein localisation LolA/LolB/LppX"/>
    <property type="match status" value="1"/>
</dbReference>
<organism evidence="3 4">
    <name type="scientific">Mangrovicoccus algicola</name>
    <dbReference type="NCBI Taxonomy" id="2771008"/>
    <lineage>
        <taxon>Bacteria</taxon>
        <taxon>Pseudomonadati</taxon>
        <taxon>Pseudomonadota</taxon>
        <taxon>Alphaproteobacteria</taxon>
        <taxon>Rhodobacterales</taxon>
        <taxon>Paracoccaceae</taxon>
        <taxon>Mangrovicoccus</taxon>
    </lineage>
</organism>
<dbReference type="PANTHER" id="PTHR35869:SF1">
    <property type="entry name" value="OUTER-MEMBRANE LIPOPROTEIN CARRIER PROTEIN"/>
    <property type="match status" value="1"/>
</dbReference>
<sequence length="203" mass="22121">MKRRQFLSATAGLAALPVLNAAPAAAAPVPLAQISAYLDTLQSVQCRFVQVNPDGSQDRGTLSIKRPGRARFDYDQPNQTLVMVGGGQVAIFDKYSGSQPEEYPLSRTPLNLILAERVQLDGARMVVNHTESDGRTVVVAQDPAHPNYGNIALYFEPSPLRLAEWLITNEAGERSRIVLGAFSQRELGSSLFNVAGEKMKRRG</sequence>
<reference evidence="3" key="1">
    <citation type="submission" date="2020-09" db="EMBL/GenBank/DDBJ databases">
        <title>A novel bacterium of genus Mangrovicoccus, isolated from South China Sea.</title>
        <authorList>
            <person name="Huang H."/>
            <person name="Mo K."/>
            <person name="Hu Y."/>
        </authorList>
    </citation>
    <scope>NUCLEOTIDE SEQUENCE</scope>
    <source>
        <strain evidence="3">HB182678</strain>
    </source>
</reference>
<accession>A0A8J6YZ00</accession>
<proteinExistence type="predicted"/>
<feature type="chain" id="PRO_5035230925" evidence="2">
    <location>
        <begin position="27"/>
        <end position="203"/>
    </location>
</feature>
<dbReference type="AlphaFoldDB" id="A0A8J6YZ00"/>
<dbReference type="EMBL" id="JACVXA010000111">
    <property type="protein sequence ID" value="MBE3640607.1"/>
    <property type="molecule type" value="Genomic_DNA"/>
</dbReference>
<dbReference type="RefSeq" id="WP_193187070.1">
    <property type="nucleotide sequence ID" value="NZ_JACVXA010000111.1"/>
</dbReference>
<dbReference type="CDD" id="cd16325">
    <property type="entry name" value="LolA"/>
    <property type="match status" value="1"/>
</dbReference>
<dbReference type="Proteomes" id="UP000609121">
    <property type="component" value="Unassembled WGS sequence"/>
</dbReference>
<gene>
    <name evidence="3" type="ORF">ICN82_20590</name>
</gene>
<dbReference type="InterPro" id="IPR029046">
    <property type="entry name" value="LolA/LolB/LppX"/>
</dbReference>
<dbReference type="SUPFAM" id="SSF89392">
    <property type="entry name" value="Prokaryotic lipoproteins and lipoprotein localization factors"/>
    <property type="match status" value="1"/>
</dbReference>
<comment type="caution">
    <text evidence="3">The sequence shown here is derived from an EMBL/GenBank/DDBJ whole genome shotgun (WGS) entry which is preliminary data.</text>
</comment>
<dbReference type="InterPro" id="IPR006311">
    <property type="entry name" value="TAT_signal"/>
</dbReference>
<evidence type="ECO:0000256" key="2">
    <source>
        <dbReference type="SAM" id="SignalP"/>
    </source>
</evidence>
<dbReference type="PROSITE" id="PS51318">
    <property type="entry name" value="TAT"/>
    <property type="match status" value="1"/>
</dbReference>
<dbReference type="InterPro" id="IPR004564">
    <property type="entry name" value="OM_lipoprot_carrier_LolA-like"/>
</dbReference>
<feature type="signal peptide" evidence="2">
    <location>
        <begin position="1"/>
        <end position="26"/>
    </location>
</feature>